<dbReference type="PANTHER" id="PTHR47219">
    <property type="entry name" value="RAB GTPASE-ACTIVATING PROTEIN 1-LIKE"/>
    <property type="match status" value="1"/>
</dbReference>
<accession>A0A2G5BFZ1</accession>
<keyword evidence="3" id="KW-1185">Reference proteome</keyword>
<name>A0A2G5BFZ1_COERN</name>
<dbReference type="InterPro" id="IPR050302">
    <property type="entry name" value="Rab_GAP_TBC_domain"/>
</dbReference>
<gene>
    <name evidence="2" type="ORF">COEREDRAFT_25119</name>
</gene>
<dbReference type="InterPro" id="IPR035969">
    <property type="entry name" value="Rab-GAP_TBC_sf"/>
</dbReference>
<evidence type="ECO:0000259" key="1">
    <source>
        <dbReference type="PROSITE" id="PS50086"/>
    </source>
</evidence>
<sequence>VLPEDMFRSPMIGLQADQLVLDELVARRLPLLSEHLRAKLGSTASLAPVTVSWFLSLFVDCLPEPHRLRVWDMLFAHGYAVIFQGCLGILELCQDALMQCTTPTAIYMMLQ</sequence>
<dbReference type="PANTHER" id="PTHR47219:SF20">
    <property type="entry name" value="TBC1 DOMAIN FAMILY MEMBER 2B"/>
    <property type="match status" value="1"/>
</dbReference>
<organism evidence="2 3">
    <name type="scientific">Coemansia reversa (strain ATCC 12441 / NRRL 1564)</name>
    <dbReference type="NCBI Taxonomy" id="763665"/>
    <lineage>
        <taxon>Eukaryota</taxon>
        <taxon>Fungi</taxon>
        <taxon>Fungi incertae sedis</taxon>
        <taxon>Zoopagomycota</taxon>
        <taxon>Kickxellomycotina</taxon>
        <taxon>Kickxellomycetes</taxon>
        <taxon>Kickxellales</taxon>
        <taxon>Kickxellaceae</taxon>
        <taxon>Coemansia</taxon>
    </lineage>
</organism>
<dbReference type="SUPFAM" id="SSF47923">
    <property type="entry name" value="Ypt/Rab-GAP domain of gyp1p"/>
    <property type="match status" value="1"/>
</dbReference>
<dbReference type="GO" id="GO:0031267">
    <property type="term" value="F:small GTPase binding"/>
    <property type="evidence" value="ECO:0007669"/>
    <property type="project" value="TreeGrafter"/>
</dbReference>
<dbReference type="Pfam" id="PF00566">
    <property type="entry name" value="RabGAP-TBC"/>
    <property type="match status" value="1"/>
</dbReference>
<dbReference type="Gene3D" id="1.10.472.80">
    <property type="entry name" value="Ypt/Rab-GAP domain of gyp1p, domain 3"/>
    <property type="match status" value="1"/>
</dbReference>
<evidence type="ECO:0000313" key="3">
    <source>
        <dbReference type="Proteomes" id="UP000242474"/>
    </source>
</evidence>
<dbReference type="STRING" id="763665.A0A2G5BFZ1"/>
<dbReference type="AlphaFoldDB" id="A0A2G5BFZ1"/>
<feature type="domain" description="Rab-GAP TBC" evidence="1">
    <location>
        <begin position="1"/>
        <end position="78"/>
    </location>
</feature>
<evidence type="ECO:0000313" key="2">
    <source>
        <dbReference type="EMBL" id="PIA17935.1"/>
    </source>
</evidence>
<dbReference type="OrthoDB" id="294251at2759"/>
<protein>
    <submittedName>
        <fullName evidence="2">RabGAP/TBC</fullName>
    </submittedName>
</protein>
<dbReference type="Proteomes" id="UP000242474">
    <property type="component" value="Unassembled WGS sequence"/>
</dbReference>
<feature type="non-terminal residue" evidence="2">
    <location>
        <position position="1"/>
    </location>
</feature>
<dbReference type="InterPro" id="IPR000195">
    <property type="entry name" value="Rab-GAP-TBC_dom"/>
</dbReference>
<dbReference type="GO" id="GO:0005096">
    <property type="term" value="F:GTPase activator activity"/>
    <property type="evidence" value="ECO:0007669"/>
    <property type="project" value="TreeGrafter"/>
</dbReference>
<dbReference type="PROSITE" id="PS50086">
    <property type="entry name" value="TBC_RABGAP"/>
    <property type="match status" value="1"/>
</dbReference>
<proteinExistence type="predicted"/>
<reference evidence="2 3" key="1">
    <citation type="journal article" date="2015" name="Genome Biol. Evol.">
        <title>Phylogenomic analyses indicate that early fungi evolved digesting cell walls of algal ancestors of land plants.</title>
        <authorList>
            <person name="Chang Y."/>
            <person name="Wang S."/>
            <person name="Sekimoto S."/>
            <person name="Aerts A.L."/>
            <person name="Choi C."/>
            <person name="Clum A."/>
            <person name="LaButti K.M."/>
            <person name="Lindquist E.A."/>
            <person name="Yee Ngan C."/>
            <person name="Ohm R.A."/>
            <person name="Salamov A.A."/>
            <person name="Grigoriev I.V."/>
            <person name="Spatafora J.W."/>
            <person name="Berbee M.L."/>
        </authorList>
    </citation>
    <scope>NUCLEOTIDE SEQUENCE [LARGE SCALE GENOMIC DNA]</scope>
    <source>
        <strain evidence="2 3">NRRL 1564</strain>
    </source>
</reference>
<dbReference type="EMBL" id="KZ303492">
    <property type="protein sequence ID" value="PIA17935.1"/>
    <property type="molecule type" value="Genomic_DNA"/>
</dbReference>
<feature type="non-terminal residue" evidence="2">
    <location>
        <position position="111"/>
    </location>
</feature>